<gene>
    <name evidence="8" type="ORF">DDR33_22315</name>
</gene>
<evidence type="ECO:0000313" key="8">
    <source>
        <dbReference type="EMBL" id="PWG78457.1"/>
    </source>
</evidence>
<dbReference type="InterPro" id="IPR001902">
    <property type="entry name" value="SLC26A/SulP_fam"/>
</dbReference>
<feature type="transmembrane region" description="Helical" evidence="6">
    <location>
        <begin position="93"/>
        <end position="110"/>
    </location>
</feature>
<dbReference type="PANTHER" id="PTHR11814">
    <property type="entry name" value="SULFATE TRANSPORTER"/>
    <property type="match status" value="1"/>
</dbReference>
<feature type="transmembrane region" description="Helical" evidence="6">
    <location>
        <begin position="199"/>
        <end position="218"/>
    </location>
</feature>
<dbReference type="Proteomes" id="UP000245647">
    <property type="component" value="Unassembled WGS sequence"/>
</dbReference>
<sequence>MSASTSFKSYFSPRNLKRDFPASIVVFLVALPLCLGIALASGAPLFSGLLTGILGGIITASFSGSQLSVSGPAAGLTVIVLGAITKLGAYETFILAVLLAGALQLVLGFLRAGTIANYFPSSVIEGMLAAIGIILILKQIPHAVGYDAEFEGSEAFQTGDHNTFSALTNALSAISYGAVIISVLSLIILIYWPKIKKLSSVPAPLIVVVLGIVFNKIFQGTSLQIKDEHLVGIPVVNSFDEFTGLFITPDFSQIVNPEVWTVAVTIAIVASLESLLSLEAVDKIDPLKRVSPTNRELVAQGIGNMASGFLGGLPMTAVIVRSSANVNAGGKTKISAILHGMWLALSLLLIPGLINSIPLSCLAAILLVTGYKLAKIALFKKMYKEGWAQFIPFIVTVVAVVFTDLLKGVGIGMVVGVFYILRNNLRNPYFYTIGRNGDKKVITIKLSEEVSFLNKAAISFTLNHLPNESDVVIDGSNSRYIDPDVLEIIHNFKHNAYSKGIIVQLKDIKHRYDVPQLKDLIYTPDKDKDPLSVSETRKESVPHNN</sequence>
<evidence type="ECO:0000259" key="7">
    <source>
        <dbReference type="Pfam" id="PF00916"/>
    </source>
</evidence>
<comment type="subcellular location">
    <subcellularLocation>
        <location evidence="1">Membrane</location>
        <topology evidence="1">Multi-pass membrane protein</topology>
    </subcellularLocation>
</comment>
<feature type="region of interest" description="Disordered" evidence="5">
    <location>
        <begin position="525"/>
        <end position="545"/>
    </location>
</feature>
<feature type="transmembrane region" description="Helical" evidence="6">
    <location>
        <begin position="173"/>
        <end position="192"/>
    </location>
</feature>
<feature type="transmembrane region" description="Helical" evidence="6">
    <location>
        <begin position="297"/>
        <end position="320"/>
    </location>
</feature>
<feature type="transmembrane region" description="Helical" evidence="6">
    <location>
        <begin position="340"/>
        <end position="369"/>
    </location>
</feature>
<dbReference type="GO" id="GO:0055085">
    <property type="term" value="P:transmembrane transport"/>
    <property type="evidence" value="ECO:0007669"/>
    <property type="project" value="InterPro"/>
</dbReference>
<keyword evidence="9" id="KW-1185">Reference proteome</keyword>
<comment type="caution">
    <text evidence="8">The sequence shown here is derived from an EMBL/GenBank/DDBJ whole genome shotgun (WGS) entry which is preliminary data.</text>
</comment>
<proteinExistence type="predicted"/>
<feature type="transmembrane region" description="Helical" evidence="6">
    <location>
        <begin position="259"/>
        <end position="276"/>
    </location>
</feature>
<evidence type="ECO:0000256" key="6">
    <source>
        <dbReference type="SAM" id="Phobius"/>
    </source>
</evidence>
<feature type="domain" description="SLC26A/SulP transporter" evidence="7">
    <location>
        <begin position="16"/>
        <end position="386"/>
    </location>
</feature>
<dbReference type="Pfam" id="PF00916">
    <property type="entry name" value="Sulfate_transp"/>
    <property type="match status" value="1"/>
</dbReference>
<dbReference type="GO" id="GO:0016020">
    <property type="term" value="C:membrane"/>
    <property type="evidence" value="ECO:0007669"/>
    <property type="project" value="UniProtKB-SubCell"/>
</dbReference>
<protein>
    <recommendedName>
        <fullName evidence="7">SLC26A/SulP transporter domain-containing protein</fullName>
    </recommendedName>
</protein>
<evidence type="ECO:0000256" key="5">
    <source>
        <dbReference type="SAM" id="MobiDB-lite"/>
    </source>
</evidence>
<evidence type="ECO:0000256" key="4">
    <source>
        <dbReference type="ARBA" id="ARBA00023136"/>
    </source>
</evidence>
<dbReference type="AlphaFoldDB" id="A0A2U2PAN8"/>
<feature type="transmembrane region" description="Helical" evidence="6">
    <location>
        <begin position="45"/>
        <end position="62"/>
    </location>
</feature>
<evidence type="ECO:0000256" key="1">
    <source>
        <dbReference type="ARBA" id="ARBA00004141"/>
    </source>
</evidence>
<reference evidence="8 9" key="1">
    <citation type="submission" date="2018-04" db="EMBL/GenBank/DDBJ databases">
        <title>Pedobacter chongqingensis sp. nov., isolated from a rottenly hemp rope.</title>
        <authorList>
            <person name="Cai Y."/>
        </authorList>
    </citation>
    <scope>NUCLEOTIDE SEQUENCE [LARGE SCALE GENOMIC DNA]</scope>
    <source>
        <strain evidence="8 9">FJ4-8</strain>
    </source>
</reference>
<name>A0A2U2PAN8_9SPHI</name>
<evidence type="ECO:0000256" key="3">
    <source>
        <dbReference type="ARBA" id="ARBA00022989"/>
    </source>
</evidence>
<keyword evidence="2 6" id="KW-0812">Transmembrane</keyword>
<dbReference type="EMBL" id="QEAS01000025">
    <property type="protein sequence ID" value="PWG78457.1"/>
    <property type="molecule type" value="Genomic_DNA"/>
</dbReference>
<evidence type="ECO:0000256" key="2">
    <source>
        <dbReference type="ARBA" id="ARBA00022692"/>
    </source>
</evidence>
<feature type="transmembrane region" description="Helical" evidence="6">
    <location>
        <begin position="117"/>
        <end position="137"/>
    </location>
</feature>
<dbReference type="OrthoDB" id="9769739at2"/>
<evidence type="ECO:0000313" key="9">
    <source>
        <dbReference type="Proteomes" id="UP000245647"/>
    </source>
</evidence>
<keyword evidence="4 6" id="KW-0472">Membrane</keyword>
<accession>A0A2U2PAN8</accession>
<keyword evidence="3 6" id="KW-1133">Transmembrane helix</keyword>
<dbReference type="InterPro" id="IPR011547">
    <property type="entry name" value="SLC26A/SulP_dom"/>
</dbReference>
<organism evidence="8 9">
    <name type="scientific">Pararcticibacter amylolyticus</name>
    <dbReference type="NCBI Taxonomy" id="2173175"/>
    <lineage>
        <taxon>Bacteria</taxon>
        <taxon>Pseudomonadati</taxon>
        <taxon>Bacteroidota</taxon>
        <taxon>Sphingobacteriia</taxon>
        <taxon>Sphingobacteriales</taxon>
        <taxon>Sphingobacteriaceae</taxon>
        <taxon>Pararcticibacter</taxon>
    </lineage>
</organism>
<feature type="transmembrane region" description="Helical" evidence="6">
    <location>
        <begin position="390"/>
        <end position="421"/>
    </location>
</feature>
<feature type="transmembrane region" description="Helical" evidence="6">
    <location>
        <begin position="20"/>
        <end position="39"/>
    </location>
</feature>